<evidence type="ECO:0000256" key="9">
    <source>
        <dbReference type="ARBA" id="ARBA00023204"/>
    </source>
</evidence>
<dbReference type="InterPro" id="IPR006344">
    <property type="entry name" value="RecD"/>
</dbReference>
<evidence type="ECO:0000256" key="6">
    <source>
        <dbReference type="ARBA" id="ARBA00022839"/>
    </source>
</evidence>
<gene>
    <name evidence="11" type="primary">recD</name>
    <name evidence="14" type="ORF">A3K89_22930</name>
</gene>
<evidence type="ECO:0000256" key="3">
    <source>
        <dbReference type="ARBA" id="ARBA00022763"/>
    </source>
</evidence>
<dbReference type="InterPro" id="IPR049550">
    <property type="entry name" value="RecD_N"/>
</dbReference>
<dbReference type="Gene3D" id="1.10.10.1020">
    <property type="entry name" value="RecBCD complex, subunit RecD, N-terminal domain"/>
    <property type="match status" value="1"/>
</dbReference>
<dbReference type="GO" id="GO:0017116">
    <property type="term" value="F:single-stranded DNA helicase activity"/>
    <property type="evidence" value="ECO:0007669"/>
    <property type="project" value="TreeGrafter"/>
</dbReference>
<comment type="catalytic activity">
    <reaction evidence="11">
        <text>ATP + H2O = ADP + phosphate + H(+)</text>
        <dbReference type="Rhea" id="RHEA:13065"/>
        <dbReference type="ChEBI" id="CHEBI:15377"/>
        <dbReference type="ChEBI" id="CHEBI:15378"/>
        <dbReference type="ChEBI" id="CHEBI:30616"/>
        <dbReference type="ChEBI" id="CHEBI:43474"/>
        <dbReference type="ChEBI" id="CHEBI:456216"/>
        <dbReference type="EC" id="5.6.2.3"/>
    </reaction>
</comment>
<proteinExistence type="inferred from homology"/>
<dbReference type="Pfam" id="PF21185">
    <property type="entry name" value="RecD_N"/>
    <property type="match status" value="1"/>
</dbReference>
<dbReference type="GO" id="GO:0003677">
    <property type="term" value="F:DNA binding"/>
    <property type="evidence" value="ECO:0007669"/>
    <property type="project" value="UniProtKB-UniRule"/>
</dbReference>
<feature type="binding site" evidence="11">
    <location>
        <begin position="194"/>
        <end position="201"/>
    </location>
    <ligand>
        <name>ATP</name>
        <dbReference type="ChEBI" id="CHEBI:30616"/>
    </ligand>
</feature>
<organism evidence="14 15">
    <name type="scientific">Rhodococcoides kyotonense</name>
    <dbReference type="NCBI Taxonomy" id="398843"/>
    <lineage>
        <taxon>Bacteria</taxon>
        <taxon>Bacillati</taxon>
        <taxon>Actinomycetota</taxon>
        <taxon>Actinomycetes</taxon>
        <taxon>Mycobacteriales</taxon>
        <taxon>Nocardiaceae</taxon>
        <taxon>Rhodococcoides</taxon>
    </lineage>
</organism>
<dbReference type="EMBL" id="LVHI01000017">
    <property type="protein sequence ID" value="OAK53620.1"/>
    <property type="molecule type" value="Genomic_DNA"/>
</dbReference>
<dbReference type="InterPro" id="IPR027417">
    <property type="entry name" value="P-loop_NTPase"/>
</dbReference>
<keyword evidence="6 11" id="KW-0269">Exonuclease</keyword>
<dbReference type="RefSeq" id="WP_068427160.1">
    <property type="nucleotide sequence ID" value="NZ_LVHI01000017.1"/>
</dbReference>
<evidence type="ECO:0000256" key="7">
    <source>
        <dbReference type="ARBA" id="ARBA00022840"/>
    </source>
</evidence>
<dbReference type="GO" id="GO:0016887">
    <property type="term" value="F:ATP hydrolysis activity"/>
    <property type="evidence" value="ECO:0007669"/>
    <property type="project" value="RHEA"/>
</dbReference>
<dbReference type="EC" id="5.6.2.3" evidence="11"/>
<dbReference type="PANTHER" id="PTHR43788:SF6">
    <property type="entry name" value="DNA HELICASE B"/>
    <property type="match status" value="1"/>
</dbReference>
<dbReference type="Gene3D" id="3.40.50.300">
    <property type="entry name" value="P-loop containing nucleotide triphosphate hydrolases"/>
    <property type="match status" value="3"/>
</dbReference>
<dbReference type="GO" id="GO:0043139">
    <property type="term" value="F:5'-3' DNA helicase activity"/>
    <property type="evidence" value="ECO:0007669"/>
    <property type="project" value="UniProtKB-UniRule"/>
</dbReference>
<comment type="subunit">
    <text evidence="11">Heterotrimer of RecB, RecC and RecD. All subunits contribute to DNA-binding.</text>
</comment>
<accession>A0A177YE59</accession>
<dbReference type="InterPro" id="IPR050534">
    <property type="entry name" value="Coronavir_polyprotein_1ab"/>
</dbReference>
<evidence type="ECO:0000313" key="15">
    <source>
        <dbReference type="Proteomes" id="UP000077519"/>
    </source>
</evidence>
<dbReference type="SUPFAM" id="SSF52540">
    <property type="entry name" value="P-loop containing nucleoside triphosphate hydrolases"/>
    <property type="match status" value="2"/>
</dbReference>
<dbReference type="GO" id="GO:0000724">
    <property type="term" value="P:double-strand break repair via homologous recombination"/>
    <property type="evidence" value="ECO:0007669"/>
    <property type="project" value="UniProtKB-UniRule"/>
</dbReference>
<keyword evidence="4 11" id="KW-0378">Hydrolase</keyword>
<dbReference type="CDD" id="cd18809">
    <property type="entry name" value="SF1_C_RecD"/>
    <property type="match status" value="1"/>
</dbReference>
<feature type="domain" description="UvrD-like helicase C-terminal" evidence="12">
    <location>
        <begin position="548"/>
        <end position="595"/>
    </location>
</feature>
<dbReference type="HAMAP" id="MF_01487">
    <property type="entry name" value="RecD"/>
    <property type="match status" value="1"/>
</dbReference>
<dbReference type="AlphaFoldDB" id="A0A177YE59"/>
<evidence type="ECO:0000313" key="14">
    <source>
        <dbReference type="EMBL" id="OAK53620.1"/>
    </source>
</evidence>
<dbReference type="InterPro" id="IPR041851">
    <property type="entry name" value="RecD_N_sf"/>
</dbReference>
<evidence type="ECO:0000259" key="12">
    <source>
        <dbReference type="Pfam" id="PF13538"/>
    </source>
</evidence>
<feature type="domain" description="RecBCD enzyme subunit RecD N-terminal" evidence="13">
    <location>
        <begin position="19"/>
        <end position="117"/>
    </location>
</feature>
<dbReference type="CDD" id="cd17933">
    <property type="entry name" value="DEXSc_RecD-like"/>
    <property type="match status" value="1"/>
</dbReference>
<keyword evidence="1 11" id="KW-0540">Nuclease</keyword>
<dbReference type="PANTHER" id="PTHR43788">
    <property type="entry name" value="DNA2/NAM7 HELICASE FAMILY MEMBER"/>
    <property type="match status" value="1"/>
</dbReference>
<dbReference type="GO" id="GO:0005524">
    <property type="term" value="F:ATP binding"/>
    <property type="evidence" value="ECO:0007669"/>
    <property type="project" value="UniProtKB-UniRule"/>
</dbReference>
<dbReference type="Proteomes" id="UP000077519">
    <property type="component" value="Unassembled WGS sequence"/>
</dbReference>
<evidence type="ECO:0000256" key="4">
    <source>
        <dbReference type="ARBA" id="ARBA00022801"/>
    </source>
</evidence>
<reference evidence="14 15" key="1">
    <citation type="submission" date="2016-03" db="EMBL/GenBank/DDBJ databases">
        <title>Genome sequence of Rhodococcus kyotonensis KB10.</title>
        <authorList>
            <person name="Jeong H."/>
            <person name="Hong C.E."/>
            <person name="Jo S.H."/>
            <person name="Park J.M."/>
        </authorList>
    </citation>
    <scope>NUCLEOTIDE SEQUENCE [LARGE SCALE GENOMIC DNA]</scope>
    <source>
        <strain evidence="14 15">KB10</strain>
    </source>
</reference>
<comment type="caution">
    <text evidence="14">The sequence shown here is derived from an EMBL/GenBank/DDBJ whole genome shotgun (WGS) entry which is preliminary data.</text>
</comment>
<keyword evidence="10 11" id="KW-0413">Isomerase</keyword>
<keyword evidence="2 11" id="KW-0547">Nucleotide-binding</keyword>
<keyword evidence="15" id="KW-1185">Reference proteome</keyword>
<dbReference type="NCBIfam" id="TIGR01447">
    <property type="entry name" value="recD"/>
    <property type="match status" value="1"/>
</dbReference>
<keyword evidence="5 11" id="KW-0347">Helicase</keyword>
<name>A0A177YE59_9NOCA</name>
<comment type="similarity">
    <text evidence="11">Belongs to the RecD family.</text>
</comment>
<keyword evidence="9 11" id="KW-0234">DNA repair</keyword>
<keyword evidence="3 11" id="KW-0227">DNA damage</keyword>
<evidence type="ECO:0000256" key="2">
    <source>
        <dbReference type="ARBA" id="ARBA00022741"/>
    </source>
</evidence>
<evidence type="ECO:0000256" key="10">
    <source>
        <dbReference type="ARBA" id="ARBA00023235"/>
    </source>
</evidence>
<evidence type="ECO:0000256" key="8">
    <source>
        <dbReference type="ARBA" id="ARBA00023125"/>
    </source>
</evidence>
<dbReference type="InterPro" id="IPR027785">
    <property type="entry name" value="UvrD-like_helicase_C"/>
</dbReference>
<evidence type="ECO:0000256" key="5">
    <source>
        <dbReference type="ARBA" id="ARBA00022806"/>
    </source>
</evidence>
<sequence>MIDAQLVQRAKGRLRVFNEAGVLAAADVHVALRLGALGGESSDDVMFATALAVRAVRSGSVCLDLHRLRDIPVDEDSDIDVDALPWPELADVLAALRASPLVVGGQRGPLRPLRLVDTDEGELLYLDRYFLQERTIRHVLDSRGLTRPRVDAEVIRAQLDSLFVDATGAPTPAPDRQRIAAALAATQWTAVIAGGPGTGKTHTVARILAMFVRQLGPSIRIGLAAPTGKAAARLQESVTEQSAELGLPDGLTAMTLHRLLGWQRGSKSRFRHNASNRLPYDVIVVDETSMVSLTMMSRLLEAVRADTRLILVGDPDQLTSVDAGAVLADLVARPVRATTDPALADVVAGDLDAQDDPNEAALAPVERHRLSSGVVRLSRGRRFGGAIAELAVAVRDGRADDVMTLLDSGHEQLSFHAPTDLDALHADILSTAAAVTDAARAGAASDALTRLESHRLLCAHRQGPFGVQDWARRAMEWVGEASGAFLDPTRWYAGQPLLVTANDHEARIYNGDTGVVVDVGDGSLMAAFQRGSQPQLVHPNVLSSVQTVYAMTIHRSQGSQYDTVSVMLPAQASSLLTRELLYTAITRARRHVRIIGTEAAVRAGVERQVLRASGLRRTVRP</sequence>
<comment type="function">
    <text evidence="11">A helicase/nuclease that prepares dsDNA breaks (DSB) for recombinational DNA repair. Binds to DSBs and unwinds DNA via a highly rapid and processive ATP-dependent bidirectional helicase activity. Unwinds dsDNA until it encounters a Chi (crossover hotspot instigator) sequence from the 3' direction. Cuts ssDNA a few nucleotides 3' to the Chi site. The properties and activities of the enzyme are changed at Chi. The Chi-altered holoenzyme produces a long 3'-ssDNA overhang and facilitates RecA-binding to the ssDNA for homologous DNA recombination and repair. Holoenzyme degrades any linearized DNA that is unable to undergo homologous recombination. In the holoenzyme this subunit has ssDNA-dependent ATPase and 5'-3' helicase activity. When added to pre-assembled RecBC greatly stimulates nuclease activity and augments holoenzyme processivity. Negatively regulates the RecA-loading ability of RecBCD.</text>
</comment>
<dbReference type="Pfam" id="PF13538">
    <property type="entry name" value="UvrD_C_2"/>
    <property type="match status" value="1"/>
</dbReference>
<keyword evidence="7 11" id="KW-0067">ATP-binding</keyword>
<evidence type="ECO:0000259" key="13">
    <source>
        <dbReference type="Pfam" id="PF21185"/>
    </source>
</evidence>
<keyword evidence="8 11" id="KW-0238">DNA-binding</keyword>
<evidence type="ECO:0000256" key="11">
    <source>
        <dbReference type="HAMAP-Rule" id="MF_01487"/>
    </source>
</evidence>
<dbReference type="GO" id="GO:0008854">
    <property type="term" value="F:exodeoxyribonuclease V activity"/>
    <property type="evidence" value="ECO:0007669"/>
    <property type="project" value="InterPro"/>
</dbReference>
<evidence type="ECO:0000256" key="1">
    <source>
        <dbReference type="ARBA" id="ARBA00022722"/>
    </source>
</evidence>
<dbReference type="Pfam" id="PF13245">
    <property type="entry name" value="AAA_19"/>
    <property type="match status" value="1"/>
</dbReference>
<comment type="miscellaneous">
    <text evidence="11">In the RecBCD complex, RecB has a slow 3'-5' helicase, an exonuclease activity and loads RecA onto ssDNA, RecD has a fast 5'-3' helicase activity, while RecC stimulates the ATPase and processivity of the RecB helicase and contributes to recognition of the Chi site.</text>
</comment>
<dbReference type="GO" id="GO:0009338">
    <property type="term" value="C:exodeoxyribonuclease V complex"/>
    <property type="evidence" value="ECO:0007669"/>
    <property type="project" value="InterPro"/>
</dbReference>
<protein>
    <recommendedName>
        <fullName evidence="11">RecBCD enzyme subunit RecD</fullName>
        <ecNumber evidence="11">5.6.2.3</ecNumber>
    </recommendedName>
    <alternativeName>
        <fullName evidence="11">DNA 5'-3' helicase subunit RecD</fullName>
    </alternativeName>
    <alternativeName>
        <fullName evidence="11">Exonuclease V subunit RecD</fullName>
        <shortName evidence="11">ExoV subunit RecD</shortName>
    </alternativeName>
    <alternativeName>
        <fullName evidence="11">Helicase/nuclease RecBCD subunit RecD</fullName>
    </alternativeName>
</protein>